<dbReference type="Pfam" id="PF07905">
    <property type="entry name" value="PucR"/>
    <property type="match status" value="1"/>
</dbReference>
<dbReference type="InterPro" id="IPR012914">
    <property type="entry name" value="PucR_dom"/>
</dbReference>
<name>A0ABX1IZP2_9PSEU</name>
<dbReference type="InterPro" id="IPR041522">
    <property type="entry name" value="CdaR_GGDEF"/>
</dbReference>
<dbReference type="Gene3D" id="1.10.10.2840">
    <property type="entry name" value="PucR C-terminal helix-turn-helix domain"/>
    <property type="match status" value="1"/>
</dbReference>
<sequence>MRRLPSVEDVLAFPEVQRGHPALLAGRRGMAREVTWVHVLELSGISGLLRGGEMVLLTGVALPDSNDELRRWVEELAAMGASAILIQLGERWAKLPAALVHAADAAGLPLITLRTAVPFVDITRAVLTSIVDSSHAELEESARVYEFLHRIALEGRSDTELVMAVSWLAASSIVFENRNHRVVAAHTLPEHDPEAVLRDWERRSRRDGAGEGWIISEVGARGQSWGRLIAQPVPGAQATRAQRLAVARGAETIALRRMIDGDGMRFELESRAGLLAQLARGYYRYEGEGRARAEAAGFPVNGRVLAGVAIRVPGIEAAKAGLVVERCASAARLDLLLGEDNVGLLSVPADRDPVAVLRGWARALRRELAPAVIGVGEPGTTMDSIRGSLGEAVAAARAEVASGGRRAVVRMTDVGVRGLLAQLAGDPRLQSFVERELGELLGADHAGELDALRAYLAEGRNKSAAANAVRVSRPAFYARLRRASAVLDADLEDPEKCVSLQLAFLGLESLREPDATPHATVCKRSAG</sequence>
<feature type="domain" description="Purine catabolism PurC-like" evidence="2">
    <location>
        <begin position="9"/>
        <end position="130"/>
    </location>
</feature>
<feature type="domain" description="PucR C-terminal helix-turn-helix" evidence="3">
    <location>
        <begin position="449"/>
        <end position="504"/>
    </location>
</feature>
<dbReference type="RefSeq" id="WP_168510593.1">
    <property type="nucleotide sequence ID" value="NZ_JAAXLS010000001.1"/>
</dbReference>
<dbReference type="Proteomes" id="UP000715441">
    <property type="component" value="Unassembled WGS sequence"/>
</dbReference>
<dbReference type="EMBL" id="JAAXLS010000001">
    <property type="protein sequence ID" value="NKQ51580.1"/>
    <property type="molecule type" value="Genomic_DNA"/>
</dbReference>
<gene>
    <name evidence="5" type="ORF">HFP15_01650</name>
</gene>
<organism evidence="5 6">
    <name type="scientific">Amycolatopsis acididurans</name>
    <dbReference type="NCBI Taxonomy" id="2724524"/>
    <lineage>
        <taxon>Bacteria</taxon>
        <taxon>Bacillati</taxon>
        <taxon>Actinomycetota</taxon>
        <taxon>Actinomycetes</taxon>
        <taxon>Pseudonocardiales</taxon>
        <taxon>Pseudonocardiaceae</taxon>
        <taxon>Amycolatopsis</taxon>
    </lineage>
</organism>
<dbReference type="Pfam" id="PF17853">
    <property type="entry name" value="GGDEF_2"/>
    <property type="match status" value="1"/>
</dbReference>
<dbReference type="InterPro" id="IPR042070">
    <property type="entry name" value="PucR_C-HTH_sf"/>
</dbReference>
<proteinExistence type="inferred from homology"/>
<dbReference type="PANTHER" id="PTHR33744">
    <property type="entry name" value="CARBOHYDRATE DIACID REGULATOR"/>
    <property type="match status" value="1"/>
</dbReference>
<dbReference type="PANTHER" id="PTHR33744:SF1">
    <property type="entry name" value="DNA-BINDING TRANSCRIPTIONAL ACTIVATOR ADER"/>
    <property type="match status" value="1"/>
</dbReference>
<evidence type="ECO:0000313" key="5">
    <source>
        <dbReference type="EMBL" id="NKQ51580.1"/>
    </source>
</evidence>
<dbReference type="Pfam" id="PF13556">
    <property type="entry name" value="HTH_30"/>
    <property type="match status" value="1"/>
</dbReference>
<accession>A0ABX1IZP2</accession>
<evidence type="ECO:0000256" key="1">
    <source>
        <dbReference type="ARBA" id="ARBA00006754"/>
    </source>
</evidence>
<evidence type="ECO:0000259" key="2">
    <source>
        <dbReference type="Pfam" id="PF07905"/>
    </source>
</evidence>
<dbReference type="InterPro" id="IPR025736">
    <property type="entry name" value="PucR_C-HTH_dom"/>
</dbReference>
<comment type="similarity">
    <text evidence="1">Belongs to the CdaR family.</text>
</comment>
<keyword evidence="6" id="KW-1185">Reference proteome</keyword>
<dbReference type="InterPro" id="IPR051448">
    <property type="entry name" value="CdaR-like_regulators"/>
</dbReference>
<protein>
    <submittedName>
        <fullName evidence="5">PucR family transcriptional regulator</fullName>
    </submittedName>
</protein>
<evidence type="ECO:0000313" key="6">
    <source>
        <dbReference type="Proteomes" id="UP000715441"/>
    </source>
</evidence>
<comment type="caution">
    <text evidence="5">The sequence shown here is derived from an EMBL/GenBank/DDBJ whole genome shotgun (WGS) entry which is preliminary data.</text>
</comment>
<feature type="domain" description="CdaR GGDEF-like" evidence="4">
    <location>
        <begin position="290"/>
        <end position="398"/>
    </location>
</feature>
<evidence type="ECO:0000259" key="3">
    <source>
        <dbReference type="Pfam" id="PF13556"/>
    </source>
</evidence>
<evidence type="ECO:0000259" key="4">
    <source>
        <dbReference type="Pfam" id="PF17853"/>
    </source>
</evidence>
<reference evidence="5 6" key="1">
    <citation type="submission" date="2020-04" db="EMBL/GenBank/DDBJ databases">
        <title>Novel species.</title>
        <authorList>
            <person name="Teo W.F.A."/>
            <person name="Lipun K."/>
            <person name="Srisuk N."/>
            <person name="Duangmal K."/>
        </authorList>
    </citation>
    <scope>NUCLEOTIDE SEQUENCE [LARGE SCALE GENOMIC DNA]</scope>
    <source>
        <strain evidence="5 6">K13G38</strain>
    </source>
</reference>